<reference evidence="4" key="1">
    <citation type="submission" date="2023-07" db="EMBL/GenBank/DDBJ databases">
        <title>30 novel species of actinomycetes from the DSMZ collection.</title>
        <authorList>
            <person name="Nouioui I."/>
        </authorList>
    </citation>
    <scope>NUCLEOTIDE SEQUENCE [LARGE SCALE GENOMIC DNA]</scope>
    <source>
        <strain evidence="4">DSM 44917</strain>
    </source>
</reference>
<dbReference type="PANTHER" id="PTHR30590:SF3">
    <property type="entry name" value="HYPOTHETICAL MEMBRANE SPANNING PROTEIN"/>
    <property type="match status" value="1"/>
</dbReference>
<dbReference type="Proteomes" id="UP001183388">
    <property type="component" value="Unassembled WGS sequence"/>
</dbReference>
<name>A0ABU2L9V2_9ACTN</name>
<accession>A0ABU2L9V2</accession>
<organism evidence="3 4">
    <name type="scientific">Streptomyces boetiae</name>
    <dbReference type="NCBI Taxonomy" id="3075541"/>
    <lineage>
        <taxon>Bacteria</taxon>
        <taxon>Bacillati</taxon>
        <taxon>Actinomycetota</taxon>
        <taxon>Actinomycetes</taxon>
        <taxon>Kitasatosporales</taxon>
        <taxon>Streptomycetaceae</taxon>
        <taxon>Streptomyces</taxon>
    </lineage>
</organism>
<keyword evidence="1" id="KW-0472">Membrane</keyword>
<feature type="transmembrane region" description="Helical" evidence="1">
    <location>
        <begin position="324"/>
        <end position="343"/>
    </location>
</feature>
<feature type="transmembrane region" description="Helical" evidence="1">
    <location>
        <begin position="228"/>
        <end position="249"/>
    </location>
</feature>
<dbReference type="InterPro" id="IPR052529">
    <property type="entry name" value="Bact_Transport_Assoc"/>
</dbReference>
<dbReference type="InterPro" id="IPR012429">
    <property type="entry name" value="HGSNAT_cat"/>
</dbReference>
<dbReference type="RefSeq" id="WP_311631285.1">
    <property type="nucleotide sequence ID" value="NZ_JAVREN010000020.1"/>
</dbReference>
<evidence type="ECO:0000259" key="2">
    <source>
        <dbReference type="Pfam" id="PF07786"/>
    </source>
</evidence>
<feature type="transmembrane region" description="Helical" evidence="1">
    <location>
        <begin position="142"/>
        <end position="159"/>
    </location>
</feature>
<protein>
    <submittedName>
        <fullName evidence="3">Heparan-alpha-glucosaminide N-acetyltransferase domain-containing protein</fullName>
    </submittedName>
</protein>
<feature type="transmembrane region" description="Helical" evidence="1">
    <location>
        <begin position="203"/>
        <end position="221"/>
    </location>
</feature>
<keyword evidence="4" id="KW-1185">Reference proteome</keyword>
<evidence type="ECO:0000256" key="1">
    <source>
        <dbReference type="SAM" id="Phobius"/>
    </source>
</evidence>
<gene>
    <name evidence="3" type="ORF">RM780_15425</name>
</gene>
<sequence length="396" mass="41750">MTQNSAAIAPSEADTGREAARLLGLDLARGLAVFGMYTAHLARDPGDGVRWSWLIELSHGRSSALFAVLAGVTLVFLTGRQGLGTGREGLRSVVRVAIRSGVLLVLGTLLTLMGTPIAVILPYFALYFLLALPFARLRARTLAAVAVATAAVGPQYLFALRQSAYGPYGEYTGWAETMDEHDPLARLGADGALDLLVTGNYPVLAWMPLIFAGMALGRLDLASAVVRARLLVIGPALAALGYGGSWLAFRLVPSVVETTGAPSAWWSDAEIGIPGSDPVWLLIAAPHTETSFAVVGNAGVAVLVIAAALVALDRWPALTRAGTPVILVGSMSLSAYVGHLLAIEAFGLDELDRPLSVPLAFMVVAGALAWLWRRYVGRRGPLEEAMHALTRATPLK</sequence>
<feature type="transmembrane region" description="Helical" evidence="1">
    <location>
        <begin position="355"/>
        <end position="372"/>
    </location>
</feature>
<feature type="transmembrane region" description="Helical" evidence="1">
    <location>
        <begin position="290"/>
        <end position="312"/>
    </location>
</feature>
<dbReference type="PANTHER" id="PTHR30590">
    <property type="entry name" value="INNER MEMBRANE PROTEIN"/>
    <property type="match status" value="1"/>
</dbReference>
<feature type="domain" description="Heparan-alpha-glucosaminide N-acetyltransferase catalytic" evidence="2">
    <location>
        <begin position="21"/>
        <end position="223"/>
    </location>
</feature>
<keyword evidence="1" id="KW-1133">Transmembrane helix</keyword>
<proteinExistence type="predicted"/>
<evidence type="ECO:0000313" key="3">
    <source>
        <dbReference type="EMBL" id="MDT0308343.1"/>
    </source>
</evidence>
<dbReference type="EMBL" id="JAVREN010000020">
    <property type="protein sequence ID" value="MDT0308343.1"/>
    <property type="molecule type" value="Genomic_DNA"/>
</dbReference>
<feature type="transmembrane region" description="Helical" evidence="1">
    <location>
        <begin position="64"/>
        <end position="83"/>
    </location>
</feature>
<feature type="transmembrane region" description="Helical" evidence="1">
    <location>
        <begin position="103"/>
        <end position="130"/>
    </location>
</feature>
<comment type="caution">
    <text evidence="3">The sequence shown here is derived from an EMBL/GenBank/DDBJ whole genome shotgun (WGS) entry which is preliminary data.</text>
</comment>
<dbReference type="Pfam" id="PF07786">
    <property type="entry name" value="HGSNAT_cat"/>
    <property type="match status" value="1"/>
</dbReference>
<evidence type="ECO:0000313" key="4">
    <source>
        <dbReference type="Proteomes" id="UP001183388"/>
    </source>
</evidence>
<keyword evidence="1" id="KW-0812">Transmembrane</keyword>